<reference evidence="1 2" key="1">
    <citation type="submission" date="2023-12" db="EMBL/GenBank/DDBJ databases">
        <title>Baltic Sea Cyanobacteria.</title>
        <authorList>
            <person name="Delbaje E."/>
            <person name="Fewer D.P."/>
            <person name="Shishido T.K."/>
        </authorList>
    </citation>
    <scope>NUCLEOTIDE SEQUENCE [LARGE SCALE GENOMIC DNA]</scope>
    <source>
        <strain evidence="1 2">CCNP 1315</strain>
    </source>
</reference>
<protein>
    <submittedName>
        <fullName evidence="1">Coq4 family protein</fullName>
    </submittedName>
</protein>
<name>A0ABU5TU43_9CYAN</name>
<dbReference type="InterPro" id="IPR007715">
    <property type="entry name" value="Coq4"/>
</dbReference>
<gene>
    <name evidence="1" type="ORF">VB854_05630</name>
</gene>
<dbReference type="PANTHER" id="PTHR12922:SF7">
    <property type="entry name" value="UBIQUINONE BIOSYNTHESIS PROTEIN COQ4 HOMOLOG, MITOCHONDRIAL"/>
    <property type="match status" value="1"/>
</dbReference>
<comment type="caution">
    <text evidence="1">The sequence shown here is derived from an EMBL/GenBank/DDBJ whole genome shotgun (WGS) entry which is preliminary data.</text>
</comment>
<sequence>MKLMNLLSFNTSTKTEIKQPNYFQLLKVAKPFLAMLAGDESLKPVLEMSEVLSKMPGSEFTVKQLKNDPVAAEMIQERYMASHNLDELLQYPEDSLGYIYASKMKEKGFRSEDLYASISINSDTSYIDARIGQTHDIWHIITGFETSEIDEIGLQAFYLVQFPNPMATMLIANALIAVTLFTPEELPELLSAIAKGWEMGSQAKPLFAQKWEENWEKPLTQWQTELNIRL</sequence>
<dbReference type="RefSeq" id="WP_323217858.1">
    <property type="nucleotide sequence ID" value="NZ_JAYGHT010000010.1"/>
</dbReference>
<proteinExistence type="predicted"/>
<dbReference type="Pfam" id="PF05019">
    <property type="entry name" value="Coq4"/>
    <property type="match status" value="1"/>
</dbReference>
<dbReference type="PANTHER" id="PTHR12922">
    <property type="entry name" value="UBIQUINONE BIOSYNTHESIS PROTEIN"/>
    <property type="match status" value="1"/>
</dbReference>
<dbReference type="EMBL" id="JAYGHT010000010">
    <property type="protein sequence ID" value="MEA5518424.1"/>
    <property type="molecule type" value="Genomic_DNA"/>
</dbReference>
<evidence type="ECO:0000313" key="2">
    <source>
        <dbReference type="Proteomes" id="UP001301728"/>
    </source>
</evidence>
<keyword evidence="2" id="KW-1185">Reference proteome</keyword>
<accession>A0ABU5TU43</accession>
<dbReference type="Proteomes" id="UP001301728">
    <property type="component" value="Unassembled WGS sequence"/>
</dbReference>
<organism evidence="1 2">
    <name type="scientific">Limnoraphis robusta CCNP1315</name>
    <dbReference type="NCBI Taxonomy" id="3110306"/>
    <lineage>
        <taxon>Bacteria</taxon>
        <taxon>Bacillati</taxon>
        <taxon>Cyanobacteriota</taxon>
        <taxon>Cyanophyceae</taxon>
        <taxon>Oscillatoriophycideae</taxon>
        <taxon>Oscillatoriales</taxon>
        <taxon>Sirenicapillariaceae</taxon>
        <taxon>Limnoraphis</taxon>
    </lineage>
</organism>
<evidence type="ECO:0000313" key="1">
    <source>
        <dbReference type="EMBL" id="MEA5518424.1"/>
    </source>
</evidence>